<sequence>MERSWVYIRFNTRNDNDNPLPWRVLTERGRVDGVLELDQQFAAEVRFTATAVTSCDEVETGVLKWHLKAHGYLAWDGDVCTVCDQPAVP</sequence>
<keyword evidence="2" id="KW-1185">Reference proteome</keyword>
<accession>A0A2D2DK64</accession>
<evidence type="ECO:0000313" key="1">
    <source>
        <dbReference type="EMBL" id="ATQ75374.1"/>
    </source>
</evidence>
<gene>
    <name evidence="1" type="ORF">CR152_13240</name>
</gene>
<protein>
    <submittedName>
        <fullName evidence="1">Uncharacterized protein</fullName>
    </submittedName>
</protein>
<reference evidence="1" key="1">
    <citation type="submission" date="2017-10" db="EMBL/GenBank/DDBJ databases">
        <title>Massilia psychrophilum sp. nov., a novel purple-pigmented bacterium isolated from Tianshan glacier, Xinjiang Municipality, China.</title>
        <authorList>
            <person name="Wang H."/>
        </authorList>
    </citation>
    <scope>NUCLEOTIDE SEQUENCE [LARGE SCALE GENOMIC DNA]</scope>
    <source>
        <strain evidence="1">B2</strain>
    </source>
</reference>
<organism evidence="1 2">
    <name type="scientific">Massilia violaceinigra</name>
    <dbReference type="NCBI Taxonomy" id="2045208"/>
    <lineage>
        <taxon>Bacteria</taxon>
        <taxon>Pseudomonadati</taxon>
        <taxon>Pseudomonadota</taxon>
        <taxon>Betaproteobacteria</taxon>
        <taxon>Burkholderiales</taxon>
        <taxon>Oxalobacteraceae</taxon>
        <taxon>Telluria group</taxon>
        <taxon>Massilia</taxon>
    </lineage>
</organism>
<dbReference type="RefSeq" id="WP_099875333.1">
    <property type="nucleotide sequence ID" value="NZ_CP024608.1"/>
</dbReference>
<dbReference type="OrthoDB" id="8778921at2"/>
<proteinExistence type="predicted"/>
<dbReference type="AlphaFoldDB" id="A0A2D2DK64"/>
<dbReference type="KEGG" id="mass:CR152_13240"/>
<dbReference type="Proteomes" id="UP000229897">
    <property type="component" value="Chromosome"/>
</dbReference>
<name>A0A2D2DK64_9BURK</name>
<evidence type="ECO:0000313" key="2">
    <source>
        <dbReference type="Proteomes" id="UP000229897"/>
    </source>
</evidence>
<dbReference type="EMBL" id="CP024608">
    <property type="protein sequence ID" value="ATQ75374.1"/>
    <property type="molecule type" value="Genomic_DNA"/>
</dbReference>